<evidence type="ECO:0000313" key="1">
    <source>
        <dbReference type="EMBL" id="KAI0062925.1"/>
    </source>
</evidence>
<organism evidence="1 2">
    <name type="scientific">Artomyces pyxidatus</name>
    <dbReference type="NCBI Taxonomy" id="48021"/>
    <lineage>
        <taxon>Eukaryota</taxon>
        <taxon>Fungi</taxon>
        <taxon>Dikarya</taxon>
        <taxon>Basidiomycota</taxon>
        <taxon>Agaricomycotina</taxon>
        <taxon>Agaricomycetes</taxon>
        <taxon>Russulales</taxon>
        <taxon>Auriscalpiaceae</taxon>
        <taxon>Artomyces</taxon>
    </lineage>
</organism>
<sequence>MLKYSGDARYWSTYPPLHKEYRPLPNPPPPNSPYHKHGALIARLELVDALICFTYSLWTGDYAKNACLAGSWQTIEAFLNWTKSKWAAESSAGEREKAFLGLIWMIEAFIHSRKFVYATNQVLDGEMDRLMAKARSLVEAAAEVPSASGTPSSSTQPTPPMLPSPASIAPANSANSTPTGRPSTGTPAPSAAPTAPAGPPPRQPAPRQKGSTFDLHTPVPPLAASLTLPLSATLTHSLKTLTNGVSCAAYCMRQAQTHLTLHTLATHFPVTLARIVHSSLAHTEESEPDIEDEEGELFWPGAPETGEGLGWVCLMGKAMIKEFGKDIGYLGYDGVVPKPDPR</sequence>
<dbReference type="EMBL" id="MU277205">
    <property type="protein sequence ID" value="KAI0062925.1"/>
    <property type="molecule type" value="Genomic_DNA"/>
</dbReference>
<dbReference type="Proteomes" id="UP000814140">
    <property type="component" value="Unassembled WGS sequence"/>
</dbReference>
<proteinExistence type="predicted"/>
<comment type="caution">
    <text evidence="1">The sequence shown here is derived from an EMBL/GenBank/DDBJ whole genome shotgun (WGS) entry which is preliminary data.</text>
</comment>
<reference evidence="1" key="1">
    <citation type="submission" date="2021-03" db="EMBL/GenBank/DDBJ databases">
        <authorList>
            <consortium name="DOE Joint Genome Institute"/>
            <person name="Ahrendt S."/>
            <person name="Looney B.P."/>
            <person name="Miyauchi S."/>
            <person name="Morin E."/>
            <person name="Drula E."/>
            <person name="Courty P.E."/>
            <person name="Chicoki N."/>
            <person name="Fauchery L."/>
            <person name="Kohler A."/>
            <person name="Kuo A."/>
            <person name="Labutti K."/>
            <person name="Pangilinan J."/>
            <person name="Lipzen A."/>
            <person name="Riley R."/>
            <person name="Andreopoulos W."/>
            <person name="He G."/>
            <person name="Johnson J."/>
            <person name="Barry K.W."/>
            <person name="Grigoriev I.V."/>
            <person name="Nagy L."/>
            <person name="Hibbett D."/>
            <person name="Henrissat B."/>
            <person name="Matheny P.B."/>
            <person name="Labbe J."/>
            <person name="Martin F."/>
        </authorList>
    </citation>
    <scope>NUCLEOTIDE SEQUENCE</scope>
    <source>
        <strain evidence="1">HHB10654</strain>
    </source>
</reference>
<protein>
    <submittedName>
        <fullName evidence="1">Uncharacterized protein</fullName>
    </submittedName>
</protein>
<evidence type="ECO:0000313" key="2">
    <source>
        <dbReference type="Proteomes" id="UP000814140"/>
    </source>
</evidence>
<gene>
    <name evidence="1" type="ORF">BV25DRAFT_1803212</name>
</gene>
<accession>A0ACB8T462</accession>
<name>A0ACB8T462_9AGAM</name>
<keyword evidence="2" id="KW-1185">Reference proteome</keyword>
<reference evidence="1" key="2">
    <citation type="journal article" date="2022" name="New Phytol.">
        <title>Evolutionary transition to the ectomycorrhizal habit in the genomes of a hyperdiverse lineage of mushroom-forming fungi.</title>
        <authorList>
            <person name="Looney B."/>
            <person name="Miyauchi S."/>
            <person name="Morin E."/>
            <person name="Drula E."/>
            <person name="Courty P.E."/>
            <person name="Kohler A."/>
            <person name="Kuo A."/>
            <person name="LaButti K."/>
            <person name="Pangilinan J."/>
            <person name="Lipzen A."/>
            <person name="Riley R."/>
            <person name="Andreopoulos W."/>
            <person name="He G."/>
            <person name="Johnson J."/>
            <person name="Nolan M."/>
            <person name="Tritt A."/>
            <person name="Barry K.W."/>
            <person name="Grigoriev I.V."/>
            <person name="Nagy L.G."/>
            <person name="Hibbett D."/>
            <person name="Henrissat B."/>
            <person name="Matheny P.B."/>
            <person name="Labbe J."/>
            <person name="Martin F.M."/>
        </authorList>
    </citation>
    <scope>NUCLEOTIDE SEQUENCE</scope>
    <source>
        <strain evidence="1">HHB10654</strain>
    </source>
</reference>